<dbReference type="Proteomes" id="UP001419268">
    <property type="component" value="Unassembled WGS sequence"/>
</dbReference>
<dbReference type="AlphaFoldDB" id="A0AAP0E3V0"/>
<keyword evidence="3" id="KW-1185">Reference proteome</keyword>
<reference evidence="2 3" key="1">
    <citation type="submission" date="2024-01" db="EMBL/GenBank/DDBJ databases">
        <title>Genome assemblies of Stephania.</title>
        <authorList>
            <person name="Yang L."/>
        </authorList>
    </citation>
    <scope>NUCLEOTIDE SEQUENCE [LARGE SCALE GENOMIC DNA]</scope>
    <source>
        <strain evidence="2">JXDWG</strain>
        <tissue evidence="2">Leaf</tissue>
    </source>
</reference>
<evidence type="ECO:0000256" key="1">
    <source>
        <dbReference type="SAM" id="MobiDB-lite"/>
    </source>
</evidence>
<protein>
    <submittedName>
        <fullName evidence="2">Uncharacterized protein</fullName>
    </submittedName>
</protein>
<comment type="caution">
    <text evidence="2">The sequence shown here is derived from an EMBL/GenBank/DDBJ whole genome shotgun (WGS) entry which is preliminary data.</text>
</comment>
<evidence type="ECO:0000313" key="3">
    <source>
        <dbReference type="Proteomes" id="UP001419268"/>
    </source>
</evidence>
<feature type="region of interest" description="Disordered" evidence="1">
    <location>
        <begin position="106"/>
        <end position="151"/>
    </location>
</feature>
<name>A0AAP0E3V0_9MAGN</name>
<organism evidence="2 3">
    <name type="scientific">Stephania cephalantha</name>
    <dbReference type="NCBI Taxonomy" id="152367"/>
    <lineage>
        <taxon>Eukaryota</taxon>
        <taxon>Viridiplantae</taxon>
        <taxon>Streptophyta</taxon>
        <taxon>Embryophyta</taxon>
        <taxon>Tracheophyta</taxon>
        <taxon>Spermatophyta</taxon>
        <taxon>Magnoliopsida</taxon>
        <taxon>Ranunculales</taxon>
        <taxon>Menispermaceae</taxon>
        <taxon>Menispermoideae</taxon>
        <taxon>Cissampelideae</taxon>
        <taxon>Stephania</taxon>
    </lineage>
</organism>
<accession>A0AAP0E3V0</accession>
<gene>
    <name evidence="2" type="ORF">Scep_030853</name>
</gene>
<dbReference type="EMBL" id="JBBNAG010000013">
    <property type="protein sequence ID" value="KAK9084382.1"/>
    <property type="molecule type" value="Genomic_DNA"/>
</dbReference>
<sequence length="151" mass="15564">MTDGDSGQWRDARAAAWCGGDTSATSGGGNARSDGGIGNWIAAGDATRTRKLADERSNSGCAAANWPAAAAAHLRRSAGLTNRQQRRGGADERIGHGCGVLQAATAGEDAAAAEKRNSDNGGCDAVKKRGGALSTGRMMRDFDEIATTRWR</sequence>
<evidence type="ECO:0000313" key="2">
    <source>
        <dbReference type="EMBL" id="KAK9084382.1"/>
    </source>
</evidence>
<proteinExistence type="predicted"/>